<comment type="caution">
    <text evidence="2">The sequence shown here is derived from an EMBL/GenBank/DDBJ whole genome shotgun (WGS) entry which is preliminary data.</text>
</comment>
<organism evidence="2 3">
    <name type="scientific">Nocardiopsis tropica</name>
    <dbReference type="NCBI Taxonomy" id="109330"/>
    <lineage>
        <taxon>Bacteria</taxon>
        <taxon>Bacillati</taxon>
        <taxon>Actinomycetota</taxon>
        <taxon>Actinomycetes</taxon>
        <taxon>Streptosporangiales</taxon>
        <taxon>Nocardiopsidaceae</taxon>
        <taxon>Nocardiopsis</taxon>
    </lineage>
</organism>
<dbReference type="Proteomes" id="UP001348641">
    <property type="component" value="Unassembled WGS sequence"/>
</dbReference>
<dbReference type="RefSeq" id="WP_330158742.1">
    <property type="nucleotide sequence ID" value="NZ_BAAAJA010000041.1"/>
</dbReference>
<evidence type="ECO:0000313" key="2">
    <source>
        <dbReference type="EMBL" id="MEE2051680.1"/>
    </source>
</evidence>
<gene>
    <name evidence="2" type="ORF">Q8A49_14365</name>
</gene>
<reference evidence="2 3" key="1">
    <citation type="submission" date="2023-07" db="EMBL/GenBank/DDBJ databases">
        <authorList>
            <person name="Girao M."/>
            <person name="Carvalho M.F."/>
        </authorList>
    </citation>
    <scope>NUCLEOTIDE SEQUENCE [LARGE SCALE GENOMIC DNA]</scope>
    <source>
        <strain evidence="2 3">66/93</strain>
    </source>
</reference>
<accession>A0ABU7KQU9</accession>
<evidence type="ECO:0000256" key="1">
    <source>
        <dbReference type="SAM" id="MobiDB-lite"/>
    </source>
</evidence>
<name>A0ABU7KQU9_9ACTN</name>
<feature type="region of interest" description="Disordered" evidence="1">
    <location>
        <begin position="1"/>
        <end position="34"/>
    </location>
</feature>
<dbReference type="EMBL" id="JAUUCC010000033">
    <property type="protein sequence ID" value="MEE2051680.1"/>
    <property type="molecule type" value="Genomic_DNA"/>
</dbReference>
<evidence type="ECO:0000313" key="3">
    <source>
        <dbReference type="Proteomes" id="UP001348641"/>
    </source>
</evidence>
<protein>
    <submittedName>
        <fullName evidence="2">Uncharacterized protein</fullName>
    </submittedName>
</protein>
<proteinExistence type="predicted"/>
<feature type="compositionally biased region" description="Basic residues" evidence="1">
    <location>
        <begin position="14"/>
        <end position="25"/>
    </location>
</feature>
<sequence>MRIRPTNTEARVKKEMRRGERRAKVATRTAAHAAHRAGLKTVASHLRSLGVDETTAAGMAATLRKRISGGIDGFVRKDGIRRACTRYTLGQVMGGLVTYRPRKDTYKTARAHLLALAA</sequence>